<proteinExistence type="predicted"/>
<dbReference type="GO" id="GO:0043565">
    <property type="term" value="F:sequence-specific DNA binding"/>
    <property type="evidence" value="ECO:0007669"/>
    <property type="project" value="InterPro"/>
</dbReference>
<dbReference type="PANTHER" id="PTHR47630">
    <property type="entry name" value="NUCLEAR HORMONE RECEPTOR FAMILY-RELATED-RELATED"/>
    <property type="match status" value="1"/>
</dbReference>
<organism evidence="10 11">
    <name type="scientific">Mesorhabditis belari</name>
    <dbReference type="NCBI Taxonomy" id="2138241"/>
    <lineage>
        <taxon>Eukaryota</taxon>
        <taxon>Metazoa</taxon>
        <taxon>Ecdysozoa</taxon>
        <taxon>Nematoda</taxon>
        <taxon>Chromadorea</taxon>
        <taxon>Rhabditida</taxon>
        <taxon>Rhabditina</taxon>
        <taxon>Rhabditomorpha</taxon>
        <taxon>Rhabditoidea</taxon>
        <taxon>Rhabditidae</taxon>
        <taxon>Mesorhabditinae</taxon>
        <taxon>Mesorhabditis</taxon>
    </lineage>
</organism>
<keyword evidence="10" id="KW-1185">Reference proteome</keyword>
<evidence type="ECO:0000313" key="11">
    <source>
        <dbReference type="WBParaSite" id="MBELARI_LOCUS3372"/>
    </source>
</evidence>
<dbReference type="InterPro" id="IPR001628">
    <property type="entry name" value="Znf_hrmn_rcpt"/>
</dbReference>
<dbReference type="GO" id="GO:0003700">
    <property type="term" value="F:DNA-binding transcription factor activity"/>
    <property type="evidence" value="ECO:0007669"/>
    <property type="project" value="InterPro"/>
</dbReference>
<reference evidence="11" key="1">
    <citation type="submission" date="2024-02" db="UniProtKB">
        <authorList>
            <consortium name="WormBaseParasite"/>
        </authorList>
    </citation>
    <scope>IDENTIFICATION</scope>
</reference>
<keyword evidence="2" id="KW-0863">Zinc-finger</keyword>
<evidence type="ECO:0000256" key="6">
    <source>
        <dbReference type="ARBA" id="ARBA00023163"/>
    </source>
</evidence>
<dbReference type="Gene3D" id="3.30.50.10">
    <property type="entry name" value="Erythroid Transcription Factor GATA-1, subunit A"/>
    <property type="match status" value="1"/>
</dbReference>
<evidence type="ECO:0000256" key="1">
    <source>
        <dbReference type="ARBA" id="ARBA00022723"/>
    </source>
</evidence>
<feature type="domain" description="Nuclear receptor" evidence="9">
    <location>
        <begin position="21"/>
        <end position="100"/>
    </location>
</feature>
<dbReference type="PRINTS" id="PR00047">
    <property type="entry name" value="STROIDFINGER"/>
</dbReference>
<name>A0AAF3F8Z1_9BILA</name>
<keyword evidence="5" id="KW-0238">DNA-binding</keyword>
<evidence type="ECO:0000256" key="8">
    <source>
        <dbReference type="ARBA" id="ARBA00023242"/>
    </source>
</evidence>
<keyword evidence="7" id="KW-0675">Receptor</keyword>
<evidence type="ECO:0000256" key="2">
    <source>
        <dbReference type="ARBA" id="ARBA00022771"/>
    </source>
</evidence>
<dbReference type="WBParaSite" id="MBELARI_LOCUS3372">
    <property type="protein sequence ID" value="MBELARI_LOCUS3372"/>
    <property type="gene ID" value="MBELARI_LOCUS3372"/>
</dbReference>
<dbReference type="SMART" id="SM00399">
    <property type="entry name" value="ZnF_C4"/>
    <property type="match status" value="1"/>
</dbReference>
<evidence type="ECO:0000256" key="5">
    <source>
        <dbReference type="ARBA" id="ARBA00023125"/>
    </source>
</evidence>
<evidence type="ECO:0000256" key="4">
    <source>
        <dbReference type="ARBA" id="ARBA00023015"/>
    </source>
</evidence>
<dbReference type="InterPro" id="IPR052499">
    <property type="entry name" value="C.elegans_NHRs"/>
</dbReference>
<evidence type="ECO:0000313" key="10">
    <source>
        <dbReference type="Proteomes" id="UP000887575"/>
    </source>
</evidence>
<accession>A0AAF3F8Z1</accession>
<protein>
    <recommendedName>
        <fullName evidence="9">Nuclear receptor domain-containing protein</fullName>
    </recommendedName>
</protein>
<dbReference type="InterPro" id="IPR013088">
    <property type="entry name" value="Znf_NHR/GATA"/>
</dbReference>
<dbReference type="AlphaFoldDB" id="A0AAF3F8Z1"/>
<sequence length="206" mass="23295">MPQENKDFETEEIVDLTGVSVEKCRVCAGVPASKNYGSITCASCKNFFLRVTTAGVEVGECKNLHLCSQQNFRGAGKAKCTPCRYEKCIEVGMIPEIILDFSYFTDRTLNDALNNPATVCSRVPIGYNRTADLQIPPHLLPTMSARSFTRSLVLFADWCRGVKEFWELEENDRILHQKMIPEYNRMVMVQVQGIGGILPLDFFRRL</sequence>
<dbReference type="SUPFAM" id="SSF57716">
    <property type="entry name" value="Glucocorticoid receptor-like (DNA-binding domain)"/>
    <property type="match status" value="1"/>
</dbReference>
<dbReference type="Proteomes" id="UP000887575">
    <property type="component" value="Unassembled WGS sequence"/>
</dbReference>
<evidence type="ECO:0000259" key="9">
    <source>
        <dbReference type="PROSITE" id="PS51030"/>
    </source>
</evidence>
<dbReference type="PROSITE" id="PS51030">
    <property type="entry name" value="NUCLEAR_REC_DBD_2"/>
    <property type="match status" value="1"/>
</dbReference>
<keyword evidence="3" id="KW-0862">Zinc</keyword>
<dbReference type="Pfam" id="PF00105">
    <property type="entry name" value="zf-C4"/>
    <property type="match status" value="1"/>
</dbReference>
<keyword evidence="4" id="KW-0805">Transcription regulation</keyword>
<keyword evidence="6" id="KW-0804">Transcription</keyword>
<dbReference type="GO" id="GO:0008270">
    <property type="term" value="F:zinc ion binding"/>
    <property type="evidence" value="ECO:0007669"/>
    <property type="project" value="UniProtKB-KW"/>
</dbReference>
<keyword evidence="1" id="KW-0479">Metal-binding</keyword>
<keyword evidence="8" id="KW-0539">Nucleus</keyword>
<evidence type="ECO:0000256" key="3">
    <source>
        <dbReference type="ARBA" id="ARBA00022833"/>
    </source>
</evidence>
<dbReference type="PANTHER" id="PTHR47630:SF5">
    <property type="entry name" value="NR LBD DOMAIN-CONTAINING PROTEIN"/>
    <property type="match status" value="1"/>
</dbReference>
<evidence type="ECO:0000256" key="7">
    <source>
        <dbReference type="ARBA" id="ARBA00023170"/>
    </source>
</evidence>